<proteinExistence type="predicted"/>
<organism evidence="1 2">
    <name type="scientific">Streptomyces niveus</name>
    <name type="common">Streptomyces spheroides</name>
    <dbReference type="NCBI Taxonomy" id="193462"/>
    <lineage>
        <taxon>Bacteria</taxon>
        <taxon>Bacillati</taxon>
        <taxon>Actinomycetota</taxon>
        <taxon>Actinomycetes</taxon>
        <taxon>Kitasatosporales</taxon>
        <taxon>Streptomycetaceae</taxon>
        <taxon>Streptomyces</taxon>
    </lineage>
</organism>
<name>A0ABZ2A480_STRNV</name>
<keyword evidence="2" id="KW-1185">Reference proteome</keyword>
<dbReference type="EMBL" id="CP109495">
    <property type="protein sequence ID" value="WUX53502.1"/>
    <property type="molecule type" value="Genomic_DNA"/>
</dbReference>
<dbReference type="Proteomes" id="UP001432209">
    <property type="component" value="Chromosome"/>
</dbReference>
<evidence type="ECO:0000313" key="2">
    <source>
        <dbReference type="Proteomes" id="UP001432209"/>
    </source>
</evidence>
<reference evidence="1" key="1">
    <citation type="submission" date="2022-10" db="EMBL/GenBank/DDBJ databases">
        <title>The complete genomes of actinobacterial strains from the NBC collection.</title>
        <authorList>
            <person name="Joergensen T.S."/>
            <person name="Alvarez Arevalo M."/>
            <person name="Sterndorff E.B."/>
            <person name="Faurdal D."/>
            <person name="Vuksanovic O."/>
            <person name="Mourched A.-S."/>
            <person name="Charusanti P."/>
            <person name="Shaw S."/>
            <person name="Blin K."/>
            <person name="Weber T."/>
        </authorList>
    </citation>
    <scope>NUCLEOTIDE SEQUENCE</scope>
    <source>
        <strain evidence="1">NBC_01432</strain>
    </source>
</reference>
<sequence>MEVVERGGTAVIAERAVAYASGDSWNRLVKRHSRRGCDDLALLARRILQGKDQLHDAVGRAAGGLFGLLGRPRIERVFAQELARRIPLPVDAQLSAAARGLQIAGIYVCVVGSRSLTDCACLRDVLIVDGQERLQQLLQGALEDWQWLPRRMSDSITE</sequence>
<evidence type="ECO:0000313" key="1">
    <source>
        <dbReference type="EMBL" id="WUX53502.1"/>
    </source>
</evidence>
<dbReference type="RefSeq" id="WP_329077110.1">
    <property type="nucleotide sequence ID" value="NZ_CP109495.1"/>
</dbReference>
<protein>
    <submittedName>
        <fullName evidence="1">Uncharacterized protein</fullName>
    </submittedName>
</protein>
<accession>A0ABZ2A480</accession>
<gene>
    <name evidence="1" type="ORF">OG442_19175</name>
</gene>